<sequence>MKQNQTGVTSNSKTSLVSPGPTFPKAILHSNPELSPPLLPEELFCLLKYSDQIYITLKKKKTFLFLRNQILK</sequence>
<dbReference type="AlphaFoldDB" id="A0A0D2QD89"/>
<reference evidence="1 2" key="1">
    <citation type="journal article" date="2012" name="Nature">
        <title>Repeated polyploidization of Gossypium genomes and the evolution of spinnable cotton fibres.</title>
        <authorList>
            <person name="Paterson A.H."/>
            <person name="Wendel J.F."/>
            <person name="Gundlach H."/>
            <person name="Guo H."/>
            <person name="Jenkins J."/>
            <person name="Jin D."/>
            <person name="Llewellyn D."/>
            <person name="Showmaker K.C."/>
            <person name="Shu S."/>
            <person name="Udall J."/>
            <person name="Yoo M.J."/>
            <person name="Byers R."/>
            <person name="Chen W."/>
            <person name="Doron-Faigenboim A."/>
            <person name="Duke M.V."/>
            <person name="Gong L."/>
            <person name="Grimwood J."/>
            <person name="Grover C."/>
            <person name="Grupp K."/>
            <person name="Hu G."/>
            <person name="Lee T.H."/>
            <person name="Li J."/>
            <person name="Lin L."/>
            <person name="Liu T."/>
            <person name="Marler B.S."/>
            <person name="Page J.T."/>
            <person name="Roberts A.W."/>
            <person name="Romanel E."/>
            <person name="Sanders W.S."/>
            <person name="Szadkowski E."/>
            <person name="Tan X."/>
            <person name="Tang H."/>
            <person name="Xu C."/>
            <person name="Wang J."/>
            <person name="Wang Z."/>
            <person name="Zhang D."/>
            <person name="Zhang L."/>
            <person name="Ashrafi H."/>
            <person name="Bedon F."/>
            <person name="Bowers J.E."/>
            <person name="Brubaker C.L."/>
            <person name="Chee P.W."/>
            <person name="Das S."/>
            <person name="Gingle A.R."/>
            <person name="Haigler C.H."/>
            <person name="Harker D."/>
            <person name="Hoffmann L.V."/>
            <person name="Hovav R."/>
            <person name="Jones D.C."/>
            <person name="Lemke C."/>
            <person name="Mansoor S."/>
            <person name="ur Rahman M."/>
            <person name="Rainville L.N."/>
            <person name="Rambani A."/>
            <person name="Reddy U.K."/>
            <person name="Rong J.K."/>
            <person name="Saranga Y."/>
            <person name="Scheffler B.E."/>
            <person name="Scheffler J.A."/>
            <person name="Stelly D.M."/>
            <person name="Triplett B.A."/>
            <person name="Van Deynze A."/>
            <person name="Vaslin M.F."/>
            <person name="Waghmare V.N."/>
            <person name="Walford S.A."/>
            <person name="Wright R.J."/>
            <person name="Zaki E.A."/>
            <person name="Zhang T."/>
            <person name="Dennis E.S."/>
            <person name="Mayer K.F."/>
            <person name="Peterson D.G."/>
            <person name="Rokhsar D.S."/>
            <person name="Wang X."/>
            <person name="Schmutz J."/>
        </authorList>
    </citation>
    <scope>NUCLEOTIDE SEQUENCE [LARGE SCALE GENOMIC DNA]</scope>
</reference>
<name>A0A0D2QD89_GOSRA</name>
<evidence type="ECO:0000313" key="1">
    <source>
        <dbReference type="EMBL" id="KJB56032.1"/>
    </source>
</evidence>
<dbReference type="EMBL" id="CM001748">
    <property type="protein sequence ID" value="KJB56032.1"/>
    <property type="molecule type" value="Genomic_DNA"/>
</dbReference>
<accession>A0A0D2QD89</accession>
<proteinExistence type="predicted"/>
<keyword evidence="2" id="KW-1185">Reference proteome</keyword>
<dbReference type="Gramene" id="KJB56032">
    <property type="protein sequence ID" value="KJB56032"/>
    <property type="gene ID" value="B456_009G104300"/>
</dbReference>
<evidence type="ECO:0000313" key="2">
    <source>
        <dbReference type="Proteomes" id="UP000032304"/>
    </source>
</evidence>
<dbReference type="Proteomes" id="UP000032304">
    <property type="component" value="Chromosome 9"/>
</dbReference>
<gene>
    <name evidence="1" type="ORF">B456_009G104300</name>
</gene>
<protein>
    <submittedName>
        <fullName evidence="1">Uncharacterized protein</fullName>
    </submittedName>
</protein>
<organism evidence="1 2">
    <name type="scientific">Gossypium raimondii</name>
    <name type="common">Peruvian cotton</name>
    <name type="synonym">Gossypium klotzschianum subsp. raimondii</name>
    <dbReference type="NCBI Taxonomy" id="29730"/>
    <lineage>
        <taxon>Eukaryota</taxon>
        <taxon>Viridiplantae</taxon>
        <taxon>Streptophyta</taxon>
        <taxon>Embryophyta</taxon>
        <taxon>Tracheophyta</taxon>
        <taxon>Spermatophyta</taxon>
        <taxon>Magnoliopsida</taxon>
        <taxon>eudicotyledons</taxon>
        <taxon>Gunneridae</taxon>
        <taxon>Pentapetalae</taxon>
        <taxon>rosids</taxon>
        <taxon>malvids</taxon>
        <taxon>Malvales</taxon>
        <taxon>Malvaceae</taxon>
        <taxon>Malvoideae</taxon>
        <taxon>Gossypium</taxon>
    </lineage>
</organism>